<dbReference type="EMBL" id="RJVU01043279">
    <property type="protein sequence ID" value="ROL44921.1"/>
    <property type="molecule type" value="Genomic_DNA"/>
</dbReference>
<accession>A0A3N0YGC0</accession>
<dbReference type="AlphaFoldDB" id="A0A3N0YGC0"/>
<proteinExistence type="predicted"/>
<keyword evidence="2" id="KW-1185">Reference proteome</keyword>
<gene>
    <name evidence="1" type="ORF">DPX16_9133</name>
</gene>
<name>A0A3N0YGC0_ANAGA</name>
<comment type="caution">
    <text evidence="1">The sequence shown here is derived from an EMBL/GenBank/DDBJ whole genome shotgun (WGS) entry which is preliminary data.</text>
</comment>
<reference evidence="1 2" key="1">
    <citation type="submission" date="2018-10" db="EMBL/GenBank/DDBJ databases">
        <title>Genome assembly for a Yunnan-Guizhou Plateau 3E fish, Anabarilius grahami (Regan), and its evolutionary and genetic applications.</title>
        <authorList>
            <person name="Jiang W."/>
        </authorList>
    </citation>
    <scope>NUCLEOTIDE SEQUENCE [LARGE SCALE GENOMIC DNA]</scope>
    <source>
        <strain evidence="1">AG-KIZ</strain>
        <tissue evidence="1">Muscle</tissue>
    </source>
</reference>
<sequence>MFASQCGCTLAYDVYSGGRTGLVLVLDQNEQQHLTDERHTFARKNGRLLETSRAELHQVLSYLRQGLAGSAEATDQN</sequence>
<evidence type="ECO:0000313" key="1">
    <source>
        <dbReference type="EMBL" id="ROL44921.1"/>
    </source>
</evidence>
<evidence type="ECO:0000313" key="2">
    <source>
        <dbReference type="Proteomes" id="UP000281406"/>
    </source>
</evidence>
<protein>
    <submittedName>
        <fullName evidence="1">Uncharacterized protein</fullName>
    </submittedName>
</protein>
<dbReference type="Proteomes" id="UP000281406">
    <property type="component" value="Unassembled WGS sequence"/>
</dbReference>
<organism evidence="1 2">
    <name type="scientific">Anabarilius grahami</name>
    <name type="common">Kanglang fish</name>
    <name type="synonym">Barilius grahami</name>
    <dbReference type="NCBI Taxonomy" id="495550"/>
    <lineage>
        <taxon>Eukaryota</taxon>
        <taxon>Metazoa</taxon>
        <taxon>Chordata</taxon>
        <taxon>Craniata</taxon>
        <taxon>Vertebrata</taxon>
        <taxon>Euteleostomi</taxon>
        <taxon>Actinopterygii</taxon>
        <taxon>Neopterygii</taxon>
        <taxon>Teleostei</taxon>
        <taxon>Ostariophysi</taxon>
        <taxon>Cypriniformes</taxon>
        <taxon>Xenocyprididae</taxon>
        <taxon>Xenocypridinae</taxon>
        <taxon>Xenocypridinae incertae sedis</taxon>
        <taxon>Anabarilius</taxon>
    </lineage>
</organism>